<dbReference type="InterPro" id="IPR001865">
    <property type="entry name" value="Ribosomal_uS2"/>
</dbReference>
<sequence>MIDKKLNLIIPQMPNINELFAVGAHFGHPKQKHHPKSKPFIFNSYKGINIINLEKTISYLEKALVYIADEIKSGRSFLLVGTKNQISPLLGDVARSLNLPYINHKWLGGTLTNFETIKKNITRLVEMEKEKMSDEFQKYTKKEKSMFDKNLAKLKKNFDGLRNVTKLPDNLFVVDAWGEATAISEARSLGIPVVAITDTNFNPEEIDYPIPANDDVAPSVSLVLNLVKETIEKNLNQVKNLVAKPADKIAKKFADKNKEKND</sequence>
<dbReference type="GO" id="GO:0003735">
    <property type="term" value="F:structural constituent of ribosome"/>
    <property type="evidence" value="ECO:0007669"/>
    <property type="project" value="InterPro"/>
</dbReference>
<gene>
    <name evidence="5 7" type="primary">rpsB</name>
    <name evidence="7" type="ORF">COS38_01265</name>
</gene>
<reference evidence="8" key="1">
    <citation type="submission" date="2017-09" db="EMBL/GenBank/DDBJ databases">
        <title>Depth-based differentiation of microbial function through sediment-hosted aquifers and enrichment of novel symbionts in the deep terrestrial subsurface.</title>
        <authorList>
            <person name="Probst A.J."/>
            <person name="Ladd B."/>
            <person name="Jarett J.K."/>
            <person name="Geller-Mcgrath D.E."/>
            <person name="Sieber C.M.K."/>
            <person name="Emerson J.B."/>
            <person name="Anantharaman K."/>
            <person name="Thomas B.C."/>
            <person name="Malmstrom R."/>
            <person name="Stieglmeier M."/>
            <person name="Klingl A."/>
            <person name="Woyke T."/>
            <person name="Ryan C.M."/>
            <person name="Banfield J.F."/>
        </authorList>
    </citation>
    <scope>NUCLEOTIDE SEQUENCE [LARGE SCALE GENOMIC DNA]</scope>
</reference>
<evidence type="ECO:0000313" key="7">
    <source>
        <dbReference type="EMBL" id="PIV25503.1"/>
    </source>
</evidence>
<keyword evidence="3 5" id="KW-0687">Ribonucleoprotein</keyword>
<dbReference type="Gene3D" id="1.10.287.610">
    <property type="entry name" value="Helix hairpin bin"/>
    <property type="match status" value="1"/>
</dbReference>
<dbReference type="CDD" id="cd01425">
    <property type="entry name" value="RPS2"/>
    <property type="match status" value="1"/>
</dbReference>
<dbReference type="AlphaFoldDB" id="A0A2M7CIN6"/>
<protein>
    <recommendedName>
        <fullName evidence="4 5">Small ribosomal subunit protein uS2</fullName>
    </recommendedName>
</protein>
<dbReference type="SUPFAM" id="SSF52313">
    <property type="entry name" value="Ribosomal protein S2"/>
    <property type="match status" value="1"/>
</dbReference>
<evidence type="ECO:0000313" key="8">
    <source>
        <dbReference type="Proteomes" id="UP000229966"/>
    </source>
</evidence>
<evidence type="ECO:0000256" key="6">
    <source>
        <dbReference type="RuleBase" id="RU003631"/>
    </source>
</evidence>
<organism evidence="7 8">
    <name type="scientific">Candidatus Berkelbacteria bacterium CG03_land_8_20_14_0_80_40_36</name>
    <dbReference type="NCBI Taxonomy" id="1974509"/>
    <lineage>
        <taxon>Bacteria</taxon>
        <taxon>Candidatus Berkelbacteria</taxon>
    </lineage>
</organism>
<comment type="similarity">
    <text evidence="1 5 6">Belongs to the universal ribosomal protein uS2 family.</text>
</comment>
<dbReference type="GO" id="GO:0015935">
    <property type="term" value="C:small ribosomal subunit"/>
    <property type="evidence" value="ECO:0007669"/>
    <property type="project" value="InterPro"/>
</dbReference>
<dbReference type="HAMAP" id="MF_00291_B">
    <property type="entry name" value="Ribosomal_uS2_B"/>
    <property type="match status" value="1"/>
</dbReference>
<comment type="caution">
    <text evidence="7">The sequence shown here is derived from an EMBL/GenBank/DDBJ whole genome shotgun (WGS) entry which is preliminary data.</text>
</comment>
<dbReference type="EMBL" id="PEUM01000033">
    <property type="protein sequence ID" value="PIV25503.1"/>
    <property type="molecule type" value="Genomic_DNA"/>
</dbReference>
<dbReference type="Proteomes" id="UP000229966">
    <property type="component" value="Unassembled WGS sequence"/>
</dbReference>
<dbReference type="Gene3D" id="3.40.50.10490">
    <property type="entry name" value="Glucose-6-phosphate isomerase like protein, domain 1"/>
    <property type="match status" value="1"/>
</dbReference>
<dbReference type="InterPro" id="IPR005706">
    <property type="entry name" value="Ribosomal_uS2_bac/mit/plastid"/>
</dbReference>
<accession>A0A2M7CIN6</accession>
<dbReference type="PANTHER" id="PTHR12534:SF1">
    <property type="entry name" value="SMALL RIBOSOMAL SUBUNIT PROTEIN US2M"/>
    <property type="match status" value="1"/>
</dbReference>
<evidence type="ECO:0000256" key="2">
    <source>
        <dbReference type="ARBA" id="ARBA00022980"/>
    </source>
</evidence>
<evidence type="ECO:0000256" key="4">
    <source>
        <dbReference type="ARBA" id="ARBA00035256"/>
    </source>
</evidence>
<evidence type="ECO:0000256" key="1">
    <source>
        <dbReference type="ARBA" id="ARBA00006242"/>
    </source>
</evidence>
<dbReference type="InterPro" id="IPR018130">
    <property type="entry name" value="Ribosomal_uS2_CS"/>
</dbReference>
<proteinExistence type="inferred from homology"/>
<dbReference type="PANTHER" id="PTHR12534">
    <property type="entry name" value="30S RIBOSOMAL PROTEIN S2 PROKARYOTIC AND ORGANELLAR"/>
    <property type="match status" value="1"/>
</dbReference>
<dbReference type="PROSITE" id="PS00963">
    <property type="entry name" value="RIBOSOMAL_S2_2"/>
    <property type="match status" value="1"/>
</dbReference>
<dbReference type="NCBIfam" id="TIGR01011">
    <property type="entry name" value="rpsB_bact"/>
    <property type="match status" value="1"/>
</dbReference>
<evidence type="ECO:0000256" key="5">
    <source>
        <dbReference type="HAMAP-Rule" id="MF_00291"/>
    </source>
</evidence>
<name>A0A2M7CIN6_9BACT</name>
<dbReference type="PRINTS" id="PR00395">
    <property type="entry name" value="RIBOSOMALS2"/>
</dbReference>
<dbReference type="GO" id="GO:0006412">
    <property type="term" value="P:translation"/>
    <property type="evidence" value="ECO:0007669"/>
    <property type="project" value="UniProtKB-UniRule"/>
</dbReference>
<keyword evidence="2 5" id="KW-0689">Ribosomal protein</keyword>
<evidence type="ECO:0000256" key="3">
    <source>
        <dbReference type="ARBA" id="ARBA00023274"/>
    </source>
</evidence>
<dbReference type="InterPro" id="IPR023591">
    <property type="entry name" value="Ribosomal_uS2_flav_dom_sf"/>
</dbReference>
<dbReference type="Pfam" id="PF00318">
    <property type="entry name" value="Ribosomal_S2"/>
    <property type="match status" value="1"/>
</dbReference>